<evidence type="ECO:0000256" key="4">
    <source>
        <dbReference type="PROSITE-ProRule" id="PRU00325"/>
    </source>
</evidence>
<gene>
    <name evidence="7" type="ORF">HannXRQ_Chr15g0481811</name>
</gene>
<protein>
    <submittedName>
        <fullName evidence="7">Putative zinc finger, SWIM-type</fullName>
    </submittedName>
</protein>
<evidence type="ECO:0000259" key="6">
    <source>
        <dbReference type="PROSITE" id="PS50966"/>
    </source>
</evidence>
<dbReference type="InParanoid" id="A0A251S9V4"/>
<feature type="domain" description="SWIM-type" evidence="6">
    <location>
        <begin position="40"/>
        <end position="72"/>
    </location>
</feature>
<dbReference type="SMART" id="SM00575">
    <property type="entry name" value="ZnF_PMZ"/>
    <property type="match status" value="1"/>
</dbReference>
<dbReference type="InterPro" id="IPR006564">
    <property type="entry name" value="Znf_PMZ"/>
</dbReference>
<dbReference type="Proteomes" id="UP000215914">
    <property type="component" value="Chromosome 15"/>
</dbReference>
<reference evidence="8" key="1">
    <citation type="journal article" date="2017" name="Nature">
        <title>The sunflower genome provides insights into oil metabolism, flowering and Asterid evolution.</title>
        <authorList>
            <person name="Badouin H."/>
            <person name="Gouzy J."/>
            <person name="Grassa C.J."/>
            <person name="Murat F."/>
            <person name="Staton S.E."/>
            <person name="Cottret L."/>
            <person name="Lelandais-Briere C."/>
            <person name="Owens G.L."/>
            <person name="Carrere S."/>
            <person name="Mayjonade B."/>
            <person name="Legrand L."/>
            <person name="Gill N."/>
            <person name="Kane N.C."/>
            <person name="Bowers J.E."/>
            <person name="Hubner S."/>
            <person name="Bellec A."/>
            <person name="Berard A."/>
            <person name="Berges H."/>
            <person name="Blanchet N."/>
            <person name="Boniface M.C."/>
            <person name="Brunel D."/>
            <person name="Catrice O."/>
            <person name="Chaidir N."/>
            <person name="Claudel C."/>
            <person name="Donnadieu C."/>
            <person name="Faraut T."/>
            <person name="Fievet G."/>
            <person name="Helmstetter N."/>
            <person name="King M."/>
            <person name="Knapp S.J."/>
            <person name="Lai Z."/>
            <person name="Le Paslier M.C."/>
            <person name="Lippi Y."/>
            <person name="Lorenzon L."/>
            <person name="Mandel J.R."/>
            <person name="Marage G."/>
            <person name="Marchand G."/>
            <person name="Marquand E."/>
            <person name="Bret-Mestries E."/>
            <person name="Morien E."/>
            <person name="Nambeesan S."/>
            <person name="Nguyen T."/>
            <person name="Pegot-Espagnet P."/>
            <person name="Pouilly N."/>
            <person name="Raftis F."/>
            <person name="Sallet E."/>
            <person name="Schiex T."/>
            <person name="Thomas J."/>
            <person name="Vandecasteele C."/>
            <person name="Vares D."/>
            <person name="Vear F."/>
            <person name="Vautrin S."/>
            <person name="Crespi M."/>
            <person name="Mangin B."/>
            <person name="Burke J.M."/>
            <person name="Salse J."/>
            <person name="Munos S."/>
            <person name="Vincourt P."/>
            <person name="Rieseberg L.H."/>
            <person name="Langlade N.B."/>
        </authorList>
    </citation>
    <scope>NUCLEOTIDE SEQUENCE [LARGE SCALE GENOMIC DNA]</scope>
    <source>
        <strain evidence="8">cv. SF193</strain>
    </source>
</reference>
<evidence type="ECO:0000256" key="5">
    <source>
        <dbReference type="SAM" id="SignalP"/>
    </source>
</evidence>
<dbReference type="PANTHER" id="PTHR31973:SF188">
    <property type="entry name" value="POLYPROTEIN, PUTATIVE-RELATED"/>
    <property type="match status" value="1"/>
</dbReference>
<feature type="signal peptide" evidence="5">
    <location>
        <begin position="1"/>
        <end position="15"/>
    </location>
</feature>
<evidence type="ECO:0000256" key="1">
    <source>
        <dbReference type="ARBA" id="ARBA00022723"/>
    </source>
</evidence>
<keyword evidence="2 4" id="KW-0863">Zinc-finger</keyword>
<evidence type="ECO:0000256" key="2">
    <source>
        <dbReference type="ARBA" id="ARBA00022771"/>
    </source>
</evidence>
<dbReference type="PANTHER" id="PTHR31973">
    <property type="entry name" value="POLYPROTEIN, PUTATIVE-RELATED"/>
    <property type="match status" value="1"/>
</dbReference>
<name>A0A251S9V4_HELAN</name>
<keyword evidence="5" id="KW-0732">Signal</keyword>
<dbReference type="InterPro" id="IPR007527">
    <property type="entry name" value="Znf_SWIM"/>
</dbReference>
<keyword evidence="1" id="KW-0479">Metal-binding</keyword>
<dbReference type="EMBL" id="CM007904">
    <property type="protein sequence ID" value="OTF95322.1"/>
    <property type="molecule type" value="Genomic_DNA"/>
</dbReference>
<keyword evidence="3" id="KW-0862">Zinc</keyword>
<evidence type="ECO:0000313" key="7">
    <source>
        <dbReference type="EMBL" id="OTF95322.1"/>
    </source>
</evidence>
<evidence type="ECO:0000256" key="3">
    <source>
        <dbReference type="ARBA" id="ARBA00022833"/>
    </source>
</evidence>
<proteinExistence type="predicted"/>
<accession>A0A251S9V4</accession>
<dbReference type="AlphaFoldDB" id="A0A251S9V4"/>
<evidence type="ECO:0000313" key="8">
    <source>
        <dbReference type="Proteomes" id="UP000215914"/>
    </source>
</evidence>
<dbReference type="GO" id="GO:0008270">
    <property type="term" value="F:zinc ion binding"/>
    <property type="evidence" value="ECO:0007669"/>
    <property type="project" value="UniProtKB-KW"/>
</dbReference>
<dbReference type="PROSITE" id="PS50966">
    <property type="entry name" value="ZF_SWIM"/>
    <property type="match status" value="1"/>
</dbReference>
<sequence>MSVLTNLLSMLCCYGFLLDNLFRSVPCPNVSVIDWGVTRWEVVLDERTCTCRVWQVKGIPCLHAAAFIAFTRDINWEKFVDSYFTIEKFECALKVAHMPTKDQWVHIDAEEKIYPPTIKRLPRRPRKNRIRANDEQRKKYKCRRCGGYGHQQK</sequence>
<keyword evidence="8" id="KW-1185">Reference proteome</keyword>
<organism evidence="7 8">
    <name type="scientific">Helianthus annuus</name>
    <name type="common">Common sunflower</name>
    <dbReference type="NCBI Taxonomy" id="4232"/>
    <lineage>
        <taxon>Eukaryota</taxon>
        <taxon>Viridiplantae</taxon>
        <taxon>Streptophyta</taxon>
        <taxon>Embryophyta</taxon>
        <taxon>Tracheophyta</taxon>
        <taxon>Spermatophyta</taxon>
        <taxon>Magnoliopsida</taxon>
        <taxon>eudicotyledons</taxon>
        <taxon>Gunneridae</taxon>
        <taxon>Pentapetalae</taxon>
        <taxon>asterids</taxon>
        <taxon>campanulids</taxon>
        <taxon>Asterales</taxon>
        <taxon>Asteraceae</taxon>
        <taxon>Asteroideae</taxon>
        <taxon>Heliantheae alliance</taxon>
        <taxon>Heliantheae</taxon>
        <taxon>Helianthus</taxon>
    </lineage>
</organism>
<feature type="chain" id="PRO_5012128837" evidence="5">
    <location>
        <begin position="16"/>
        <end position="153"/>
    </location>
</feature>
<dbReference type="Pfam" id="PF04434">
    <property type="entry name" value="SWIM"/>
    <property type="match status" value="1"/>
</dbReference>
<dbReference type="OMA" id="TRDINWE"/>